<dbReference type="InterPro" id="IPR020013">
    <property type="entry name" value="Flagellar_FlgE/F/G"/>
</dbReference>
<proteinExistence type="inferred from homology"/>
<dbReference type="NCBIfam" id="TIGR03506">
    <property type="entry name" value="FlgEFG_subfam"/>
    <property type="match status" value="1"/>
</dbReference>
<dbReference type="Pfam" id="PF06429">
    <property type="entry name" value="Flg_bbr_C"/>
    <property type="match status" value="1"/>
</dbReference>
<dbReference type="OrthoDB" id="9804559at2"/>
<evidence type="ECO:0000256" key="2">
    <source>
        <dbReference type="ARBA" id="ARBA00009677"/>
    </source>
</evidence>
<dbReference type="NCBIfam" id="TIGR02490">
    <property type="entry name" value="flgF"/>
    <property type="match status" value="1"/>
</dbReference>
<evidence type="ECO:0000259" key="7">
    <source>
        <dbReference type="Pfam" id="PF22692"/>
    </source>
</evidence>
<sequence length="237" mass="24967">MANTGYTTLTRQSGLMREMQVVANNIANSATTGYRQEGLVFAEFVRGTGDGPSLSMASAHVRHTSSLQGALTQTGGNLDLAVEGRGYFLIETPAGQRLTRAGNFALSAAGDLVTNDGFRVLDAGGAPVFVPPDATDLGISPDGTVSAGGRPLSQIGLVQPADPMDLIREDGVMFRTEGALEPVEGGRILQGFLEGANVDPVSQIARMIEVQRAYEMGASFLDAENKRMLSALDTFTR</sequence>
<feature type="domain" description="Flagellar basal-body/hook protein C-terminal" evidence="6">
    <location>
        <begin position="190"/>
        <end position="232"/>
    </location>
</feature>
<name>A0A1X7BQF6_9RHOB</name>
<feature type="domain" description="Flagellar basal body rod protein N-terminal" evidence="5">
    <location>
        <begin position="11"/>
        <end position="35"/>
    </location>
</feature>
<dbReference type="PROSITE" id="PS00588">
    <property type="entry name" value="FLAGELLA_BB_ROD"/>
    <property type="match status" value="1"/>
</dbReference>
<dbReference type="GO" id="GO:0030694">
    <property type="term" value="C:bacterial-type flagellum basal body, rod"/>
    <property type="evidence" value="ECO:0007669"/>
    <property type="project" value="UniProtKB-UniRule"/>
</dbReference>
<protein>
    <recommendedName>
        <fullName evidence="4">Flagellar basal-body rod protein FlgF</fullName>
    </recommendedName>
</protein>
<evidence type="ECO:0000313" key="8">
    <source>
        <dbReference type="EMBL" id="SMC11868.1"/>
    </source>
</evidence>
<gene>
    <name evidence="8" type="primary">flgG_2</name>
    <name evidence="8" type="ORF">ROA7745_01688</name>
</gene>
<organism evidence="8 9">
    <name type="scientific">Roseovarius aestuarii</name>
    <dbReference type="NCBI Taxonomy" id="475083"/>
    <lineage>
        <taxon>Bacteria</taxon>
        <taxon>Pseudomonadati</taxon>
        <taxon>Pseudomonadota</taxon>
        <taxon>Alphaproteobacteria</taxon>
        <taxon>Rhodobacterales</taxon>
        <taxon>Roseobacteraceae</taxon>
        <taxon>Roseovarius</taxon>
    </lineage>
</organism>
<keyword evidence="3 4" id="KW-0975">Bacterial flagellum</keyword>
<dbReference type="EMBL" id="FWXB01000005">
    <property type="protein sequence ID" value="SMC11868.1"/>
    <property type="molecule type" value="Genomic_DNA"/>
</dbReference>
<dbReference type="InterPro" id="IPR012836">
    <property type="entry name" value="FlgF"/>
</dbReference>
<dbReference type="PANTHER" id="PTHR30435:SF19">
    <property type="entry name" value="FLAGELLAR BASAL-BODY ROD PROTEIN FLGG"/>
    <property type="match status" value="1"/>
</dbReference>
<keyword evidence="8" id="KW-0969">Cilium</keyword>
<dbReference type="InterPro" id="IPR001444">
    <property type="entry name" value="Flag_bb_rod_N"/>
</dbReference>
<evidence type="ECO:0000313" key="9">
    <source>
        <dbReference type="Proteomes" id="UP000193224"/>
    </source>
</evidence>
<dbReference type="Pfam" id="PF22692">
    <property type="entry name" value="LlgE_F_G_D1"/>
    <property type="match status" value="1"/>
</dbReference>
<dbReference type="Pfam" id="PF00460">
    <property type="entry name" value="Flg_bb_rod"/>
    <property type="match status" value="1"/>
</dbReference>
<comment type="subunit">
    <text evidence="4">The basal body constitutes a major portion of the flagellar organelle and consists of five rings (E,L,P,S, and M) mounted on a central rod. The rod consists of about 26 subunits of FlgG in the distal portion, and FlgB, FlgC and FlgF are thought to build up the proximal portion of the rod with about 6 subunits each.</text>
</comment>
<dbReference type="RefSeq" id="WP_085799837.1">
    <property type="nucleotide sequence ID" value="NZ_FWXB01000005.1"/>
</dbReference>
<keyword evidence="8" id="KW-0966">Cell projection</keyword>
<keyword evidence="9" id="KW-1185">Reference proteome</keyword>
<dbReference type="SUPFAM" id="SSF117143">
    <property type="entry name" value="Flagellar hook protein flgE"/>
    <property type="match status" value="1"/>
</dbReference>
<dbReference type="InterPro" id="IPR053967">
    <property type="entry name" value="LlgE_F_G-like_D1"/>
</dbReference>
<evidence type="ECO:0000256" key="3">
    <source>
        <dbReference type="ARBA" id="ARBA00023143"/>
    </source>
</evidence>
<accession>A0A1X7BQF6</accession>
<dbReference type="InterPro" id="IPR019776">
    <property type="entry name" value="Flagellar_basal_body_rod_CS"/>
</dbReference>
<dbReference type="InterPro" id="IPR010930">
    <property type="entry name" value="Flg_bb/hook_C_dom"/>
</dbReference>
<keyword evidence="8" id="KW-0282">Flagellum</keyword>
<dbReference type="GO" id="GO:0071978">
    <property type="term" value="P:bacterial-type flagellum-dependent swarming motility"/>
    <property type="evidence" value="ECO:0007669"/>
    <property type="project" value="TreeGrafter"/>
</dbReference>
<feature type="domain" description="Flagellar hook protein FlgE/F/G-like D1" evidence="7">
    <location>
        <begin position="81"/>
        <end position="147"/>
    </location>
</feature>
<comment type="subcellular location">
    <subcellularLocation>
        <location evidence="1 4">Bacterial flagellum basal body</location>
    </subcellularLocation>
</comment>
<comment type="similarity">
    <text evidence="2 4">Belongs to the flagella basal body rod proteins family.</text>
</comment>
<dbReference type="AlphaFoldDB" id="A0A1X7BQF6"/>
<evidence type="ECO:0000259" key="6">
    <source>
        <dbReference type="Pfam" id="PF06429"/>
    </source>
</evidence>
<evidence type="ECO:0000256" key="4">
    <source>
        <dbReference type="RuleBase" id="RU362116"/>
    </source>
</evidence>
<reference evidence="8 9" key="1">
    <citation type="submission" date="2017-03" db="EMBL/GenBank/DDBJ databases">
        <authorList>
            <person name="Afonso C.L."/>
            <person name="Miller P.J."/>
            <person name="Scott M.A."/>
            <person name="Spackman E."/>
            <person name="Goraichik I."/>
            <person name="Dimitrov K.M."/>
            <person name="Suarez D.L."/>
            <person name="Swayne D.E."/>
        </authorList>
    </citation>
    <scope>NUCLEOTIDE SEQUENCE [LARGE SCALE GENOMIC DNA]</scope>
    <source>
        <strain evidence="8 9">CECT 7745</strain>
    </source>
</reference>
<dbReference type="NCBIfam" id="NF009332">
    <property type="entry name" value="PRK12690.1"/>
    <property type="match status" value="1"/>
</dbReference>
<dbReference type="Proteomes" id="UP000193224">
    <property type="component" value="Unassembled WGS sequence"/>
</dbReference>
<evidence type="ECO:0000259" key="5">
    <source>
        <dbReference type="Pfam" id="PF00460"/>
    </source>
</evidence>
<dbReference type="PANTHER" id="PTHR30435">
    <property type="entry name" value="FLAGELLAR PROTEIN"/>
    <property type="match status" value="1"/>
</dbReference>
<evidence type="ECO:0000256" key="1">
    <source>
        <dbReference type="ARBA" id="ARBA00004117"/>
    </source>
</evidence>
<dbReference type="InterPro" id="IPR037925">
    <property type="entry name" value="FlgE/F/G-like"/>
</dbReference>